<reference evidence="2" key="1">
    <citation type="journal article" date="2015" name="Nature">
        <title>Complex archaea that bridge the gap between prokaryotes and eukaryotes.</title>
        <authorList>
            <person name="Spang A."/>
            <person name="Saw J.H."/>
            <person name="Jorgensen S.L."/>
            <person name="Zaremba-Niedzwiedzka K."/>
            <person name="Martijn J."/>
            <person name="Lind A.E."/>
            <person name="van Eijk R."/>
            <person name="Schleper C."/>
            <person name="Guy L."/>
            <person name="Ettema T.J."/>
        </authorList>
    </citation>
    <scope>NUCLEOTIDE SEQUENCE</scope>
</reference>
<name>A0A0F9FTT9_9ZZZZ</name>
<evidence type="ECO:0000313" key="2">
    <source>
        <dbReference type="EMBL" id="KKL89869.1"/>
    </source>
</evidence>
<gene>
    <name evidence="2" type="ORF">LCGC14_1910430</name>
</gene>
<feature type="non-terminal residue" evidence="2">
    <location>
        <position position="1"/>
    </location>
</feature>
<comment type="caution">
    <text evidence="2">The sequence shown here is derived from an EMBL/GenBank/DDBJ whole genome shotgun (WGS) entry which is preliminary data.</text>
</comment>
<dbReference type="EMBL" id="LAZR01020166">
    <property type="protein sequence ID" value="KKL89869.1"/>
    <property type="molecule type" value="Genomic_DNA"/>
</dbReference>
<dbReference type="InterPro" id="IPR021145">
    <property type="entry name" value="Portal_protein_SPP1_Gp6-like"/>
</dbReference>
<protein>
    <recommendedName>
        <fullName evidence="3">Phage portal protein</fullName>
    </recommendedName>
</protein>
<accession>A0A0F9FTT9</accession>
<feature type="region of interest" description="Disordered" evidence="1">
    <location>
        <begin position="178"/>
        <end position="197"/>
    </location>
</feature>
<dbReference type="AlphaFoldDB" id="A0A0F9FTT9"/>
<organism evidence="2">
    <name type="scientific">marine sediment metagenome</name>
    <dbReference type="NCBI Taxonomy" id="412755"/>
    <lineage>
        <taxon>unclassified sequences</taxon>
        <taxon>metagenomes</taxon>
        <taxon>ecological metagenomes</taxon>
    </lineage>
</organism>
<evidence type="ECO:0000256" key="1">
    <source>
        <dbReference type="SAM" id="MobiDB-lite"/>
    </source>
</evidence>
<proteinExistence type="predicted"/>
<evidence type="ECO:0008006" key="3">
    <source>
        <dbReference type="Google" id="ProtNLM"/>
    </source>
</evidence>
<dbReference type="Pfam" id="PF05133">
    <property type="entry name" value="SPP1_portal"/>
    <property type="match status" value="1"/>
</dbReference>
<sequence length="369" mass="41657">EGKTMIDKIASNHKLAHGFHKIIVDQKVGYIAGKPIQITPKDPEDESLIKFKEDSADTMGDQFNDTMATWIKGASNKGEEFLHPFINSDNKFDYIVIGAEQCIAIYDSRYNKNLVGMIRYYNVEKINAKSIGETLIAVEWWDDKQVTFYIELKPNTGTNMSSKTVFILDMSESDLGNPRPHFTKGNTNDEADEPGEAGSWGRVPFVRLLNNDEGYGDLRYYKTLIDAYDYVESDLIDKIADVADVIWKIFGLEGETPSALRKNLKEFKLMLLPEDATAEAETLSIPIEAVDKSLDRMCDDIFLFAMAVNIKTDKLGTSVSGVALKVLYTLLDLKANVLISKCKLALRDFLYFVAFYIKEIDGVEYDYTT</sequence>